<gene>
    <name evidence="1" type="ORF">LWI29_011526</name>
</gene>
<comment type="caution">
    <text evidence="1">The sequence shown here is derived from an EMBL/GenBank/DDBJ whole genome shotgun (WGS) entry which is preliminary data.</text>
</comment>
<dbReference type="EMBL" id="JAUESC010000384">
    <property type="protein sequence ID" value="KAK0581221.1"/>
    <property type="molecule type" value="Genomic_DNA"/>
</dbReference>
<dbReference type="AlphaFoldDB" id="A0AA39RUA9"/>
<keyword evidence="2" id="KW-1185">Reference proteome</keyword>
<accession>A0AA39RUA9</accession>
<reference evidence="1" key="1">
    <citation type="journal article" date="2022" name="Plant J.">
        <title>Strategies of tolerance reflected in two North American maple genomes.</title>
        <authorList>
            <person name="McEvoy S.L."/>
            <person name="Sezen U.U."/>
            <person name="Trouern-Trend A."/>
            <person name="McMahon S.M."/>
            <person name="Schaberg P.G."/>
            <person name="Yang J."/>
            <person name="Wegrzyn J.L."/>
            <person name="Swenson N.G."/>
        </authorList>
    </citation>
    <scope>NUCLEOTIDE SEQUENCE</scope>
    <source>
        <strain evidence="1">NS2018</strain>
    </source>
</reference>
<name>A0AA39RUA9_ACESA</name>
<evidence type="ECO:0000313" key="2">
    <source>
        <dbReference type="Proteomes" id="UP001168877"/>
    </source>
</evidence>
<dbReference type="Proteomes" id="UP001168877">
    <property type="component" value="Unassembled WGS sequence"/>
</dbReference>
<protein>
    <submittedName>
        <fullName evidence="1">Uncharacterized protein</fullName>
    </submittedName>
</protein>
<organism evidence="1 2">
    <name type="scientific">Acer saccharum</name>
    <name type="common">Sugar maple</name>
    <dbReference type="NCBI Taxonomy" id="4024"/>
    <lineage>
        <taxon>Eukaryota</taxon>
        <taxon>Viridiplantae</taxon>
        <taxon>Streptophyta</taxon>
        <taxon>Embryophyta</taxon>
        <taxon>Tracheophyta</taxon>
        <taxon>Spermatophyta</taxon>
        <taxon>Magnoliopsida</taxon>
        <taxon>eudicotyledons</taxon>
        <taxon>Gunneridae</taxon>
        <taxon>Pentapetalae</taxon>
        <taxon>rosids</taxon>
        <taxon>malvids</taxon>
        <taxon>Sapindales</taxon>
        <taxon>Sapindaceae</taxon>
        <taxon>Hippocastanoideae</taxon>
        <taxon>Acereae</taxon>
        <taxon>Acer</taxon>
    </lineage>
</organism>
<proteinExistence type="predicted"/>
<reference evidence="1" key="2">
    <citation type="submission" date="2023-06" db="EMBL/GenBank/DDBJ databases">
        <authorList>
            <person name="Swenson N.G."/>
            <person name="Wegrzyn J.L."/>
            <person name="Mcevoy S.L."/>
        </authorList>
    </citation>
    <scope>NUCLEOTIDE SEQUENCE</scope>
    <source>
        <strain evidence="1">NS2018</strain>
        <tissue evidence="1">Leaf</tissue>
    </source>
</reference>
<sequence>MAIRVPGIMQAKQILRQSKLFANQATASSASSTSSSTTTRLVLKPKELASLVLDDDKHSQDRVVEKPWKRTRRWEVSWENGRLGLRVDADDVGFDRLID</sequence>
<evidence type="ECO:0000313" key="1">
    <source>
        <dbReference type="EMBL" id="KAK0581221.1"/>
    </source>
</evidence>